<dbReference type="AlphaFoldDB" id="A0A239F2D7"/>
<keyword evidence="2" id="KW-1185">Reference proteome</keyword>
<dbReference type="RefSeq" id="WP_089398622.1">
    <property type="nucleotide sequence ID" value="NZ_FZOT01000003.1"/>
</dbReference>
<evidence type="ECO:0000313" key="2">
    <source>
        <dbReference type="Proteomes" id="UP000198284"/>
    </source>
</evidence>
<dbReference type="EMBL" id="FZOT01000003">
    <property type="protein sequence ID" value="SNS50433.1"/>
    <property type="molecule type" value="Genomic_DNA"/>
</dbReference>
<reference evidence="1 2" key="1">
    <citation type="submission" date="2017-06" db="EMBL/GenBank/DDBJ databases">
        <authorList>
            <person name="Kim H.J."/>
            <person name="Triplett B.A."/>
        </authorList>
    </citation>
    <scope>NUCLEOTIDE SEQUENCE [LARGE SCALE GENOMIC DNA]</scope>
    <source>
        <strain evidence="1 2">U15</strain>
    </source>
</reference>
<gene>
    <name evidence="1" type="ORF">SAMN06265795_103114</name>
</gene>
<proteinExistence type="predicted"/>
<name>A0A239F2D7_9BURK</name>
<dbReference type="Proteomes" id="UP000198284">
    <property type="component" value="Unassembled WGS sequence"/>
</dbReference>
<sequence length="91" mass="10093">MKTALLDGKFVSGFDRELMQHLAHLPAAPLSETVKVGIENEFGQIYRIIETGNLLANEEALAKLRAHGFFVVPLDPVDDYSVLAIVKLQEE</sequence>
<accession>A0A239F2D7</accession>
<dbReference type="OrthoDB" id="9133154at2"/>
<protein>
    <submittedName>
        <fullName evidence="1">Uncharacterized protein</fullName>
    </submittedName>
</protein>
<organism evidence="1 2">
    <name type="scientific">Noviherbaspirillum humi</name>
    <dbReference type="NCBI Taxonomy" id="1688639"/>
    <lineage>
        <taxon>Bacteria</taxon>
        <taxon>Pseudomonadati</taxon>
        <taxon>Pseudomonadota</taxon>
        <taxon>Betaproteobacteria</taxon>
        <taxon>Burkholderiales</taxon>
        <taxon>Oxalobacteraceae</taxon>
        <taxon>Noviherbaspirillum</taxon>
    </lineage>
</organism>
<evidence type="ECO:0000313" key="1">
    <source>
        <dbReference type="EMBL" id="SNS50433.1"/>
    </source>
</evidence>